<reference evidence="16" key="1">
    <citation type="journal article" date="2020" name="bioRxiv">
        <title>A rank-normalized archaeal taxonomy based on genome phylogeny resolves widespread incomplete and uneven classifications.</title>
        <authorList>
            <person name="Rinke C."/>
            <person name="Chuvochina M."/>
            <person name="Mussig A.J."/>
            <person name="Chaumeil P.-A."/>
            <person name="Waite D.W."/>
            <person name="Whitman W.B."/>
            <person name="Parks D.H."/>
            <person name="Hugenholtz P."/>
        </authorList>
    </citation>
    <scope>NUCLEOTIDE SEQUENCE [LARGE SCALE GENOMIC DNA]</scope>
</reference>
<dbReference type="HAMAP" id="MF_00077">
    <property type="entry name" value="tRNA_methyltr_aTrm56"/>
    <property type="match status" value="1"/>
</dbReference>
<evidence type="ECO:0000313" key="15">
    <source>
        <dbReference type="EMBL" id="HIH09745.1"/>
    </source>
</evidence>
<keyword evidence="9 14" id="KW-0808">Transferase</keyword>
<evidence type="ECO:0000256" key="8">
    <source>
        <dbReference type="ARBA" id="ARBA00022603"/>
    </source>
</evidence>
<organism evidence="15 16">
    <name type="scientific">Candidatus Iainarchaeum sp</name>
    <dbReference type="NCBI Taxonomy" id="3101447"/>
    <lineage>
        <taxon>Archaea</taxon>
        <taxon>Candidatus Iainarchaeota</taxon>
        <taxon>Candidatus Iainarchaeia</taxon>
        <taxon>Candidatus Iainarchaeales</taxon>
        <taxon>Candidatus Iainarchaeaceae</taxon>
        <taxon>Candidatus Iainarchaeum</taxon>
    </lineage>
</organism>
<accession>A0A7J4J021</accession>
<gene>
    <name evidence="15" type="ORF">HA254_03675</name>
</gene>
<comment type="subcellular location">
    <subcellularLocation>
        <location evidence="2 14">Cytoplasm</location>
    </subcellularLocation>
</comment>
<feature type="binding site" evidence="14">
    <location>
        <position position="86"/>
    </location>
    <ligand>
        <name>S-adenosyl-L-methionine</name>
        <dbReference type="ChEBI" id="CHEBI:59789"/>
    </ligand>
</feature>
<evidence type="ECO:0000256" key="7">
    <source>
        <dbReference type="ARBA" id="ARBA00022490"/>
    </source>
</evidence>
<keyword evidence="7 14" id="KW-0963">Cytoplasm</keyword>
<comment type="caution">
    <text evidence="15">The sequence shown here is derived from an EMBL/GenBank/DDBJ whole genome shotgun (WGS) entry which is preliminary data.</text>
</comment>
<dbReference type="EC" id="2.1.1.206" evidence="5 14"/>
<dbReference type="AlphaFoldDB" id="A0A7J4J021"/>
<keyword evidence="11 14" id="KW-0819">tRNA processing</keyword>
<dbReference type="InterPro" id="IPR029026">
    <property type="entry name" value="tRNA_m1G_MTases_N"/>
</dbReference>
<evidence type="ECO:0000256" key="6">
    <source>
        <dbReference type="ARBA" id="ARBA00013709"/>
    </source>
</evidence>
<comment type="similarity">
    <text evidence="3 14">Belongs to the aTrm56 family.</text>
</comment>
<evidence type="ECO:0000256" key="10">
    <source>
        <dbReference type="ARBA" id="ARBA00022691"/>
    </source>
</evidence>
<proteinExistence type="inferred from homology"/>
<evidence type="ECO:0000313" key="16">
    <source>
        <dbReference type="Proteomes" id="UP000565078"/>
    </source>
</evidence>
<comment type="subunit">
    <text evidence="4 14">Homodimer.</text>
</comment>
<dbReference type="PANTHER" id="PTHR42197:SF1">
    <property type="entry name" value="TRNA (CYTIDINE(56)-2'-O)-METHYLTRANSFERASE"/>
    <property type="match status" value="1"/>
</dbReference>
<dbReference type="GO" id="GO:0002128">
    <property type="term" value="P:tRNA nucleoside ribose methylation"/>
    <property type="evidence" value="ECO:0007669"/>
    <property type="project" value="UniProtKB-UniRule"/>
</dbReference>
<evidence type="ECO:0000256" key="2">
    <source>
        <dbReference type="ARBA" id="ARBA00004496"/>
    </source>
</evidence>
<evidence type="ECO:0000256" key="12">
    <source>
        <dbReference type="ARBA" id="ARBA00029826"/>
    </source>
</evidence>
<evidence type="ECO:0000256" key="1">
    <source>
        <dbReference type="ARBA" id="ARBA00003959"/>
    </source>
</evidence>
<name>A0A7J4J021_9ARCH</name>
<evidence type="ECO:0000256" key="13">
    <source>
        <dbReference type="ARBA" id="ARBA00047792"/>
    </source>
</evidence>
<dbReference type="Pfam" id="PF01994">
    <property type="entry name" value="Trm56"/>
    <property type="match status" value="1"/>
</dbReference>
<keyword evidence="10 14" id="KW-0949">S-adenosyl-L-methionine</keyword>
<evidence type="ECO:0000256" key="4">
    <source>
        <dbReference type="ARBA" id="ARBA00011738"/>
    </source>
</evidence>
<dbReference type="EMBL" id="DUGC01000057">
    <property type="protein sequence ID" value="HIH09745.1"/>
    <property type="molecule type" value="Genomic_DNA"/>
</dbReference>
<evidence type="ECO:0000256" key="11">
    <source>
        <dbReference type="ARBA" id="ARBA00022694"/>
    </source>
</evidence>
<dbReference type="PANTHER" id="PTHR42197">
    <property type="entry name" value="TRNA (CYTIDINE(56)-2'-O)-METHYLTRANSFERASE"/>
    <property type="match status" value="1"/>
</dbReference>
<dbReference type="GO" id="GO:0106059">
    <property type="term" value="F:tRNA (cytidine(56)-2'-O)-methyltransferase activity"/>
    <property type="evidence" value="ECO:0007669"/>
    <property type="project" value="UniProtKB-EC"/>
</dbReference>
<evidence type="ECO:0000256" key="3">
    <source>
        <dbReference type="ARBA" id="ARBA00010324"/>
    </source>
</evidence>
<evidence type="ECO:0000256" key="5">
    <source>
        <dbReference type="ARBA" id="ARBA00012624"/>
    </source>
</evidence>
<comment type="function">
    <text evidence="1 14">Specifically catalyzes the AdoMet-dependent 2'-O-ribose methylation of cytidine at position 56 in tRNAs.</text>
</comment>
<keyword evidence="8 14" id="KW-0489">Methyltransferase</keyword>
<evidence type="ECO:0000256" key="9">
    <source>
        <dbReference type="ARBA" id="ARBA00022679"/>
    </source>
</evidence>
<dbReference type="PIRSF" id="PIRSF016123">
    <property type="entry name" value="UCP016123"/>
    <property type="match status" value="1"/>
</dbReference>
<dbReference type="InterPro" id="IPR029028">
    <property type="entry name" value="Alpha/beta_knot_MTases"/>
</dbReference>
<dbReference type="SUPFAM" id="SSF75217">
    <property type="entry name" value="alpha/beta knot"/>
    <property type="match status" value="1"/>
</dbReference>
<comment type="caution">
    <text evidence="14">Lacks conserved residue(s) required for the propagation of feature annotation.</text>
</comment>
<protein>
    <recommendedName>
        <fullName evidence="6 14">tRNA (cytidine(56)-2'-O)-methyltransferase</fullName>
        <ecNumber evidence="5 14">2.1.1.206</ecNumber>
    </recommendedName>
    <alternativeName>
        <fullName evidence="12 14">tRNA ribose 2'-O-methyltransferase aTrm56</fullName>
    </alternativeName>
</protein>
<dbReference type="InterPro" id="IPR002845">
    <property type="entry name" value="tRNA_mtfrase_aTrm56"/>
</dbReference>
<evidence type="ECO:0000256" key="14">
    <source>
        <dbReference type="HAMAP-Rule" id="MF_00077"/>
    </source>
</evidence>
<dbReference type="Gene3D" id="3.40.1280.10">
    <property type="match status" value="1"/>
</dbReference>
<comment type="catalytic activity">
    <reaction evidence="13 14">
        <text>cytidine(56) in tRNA + S-adenosyl-L-methionine = 2'-O-methylcytidine(56) in tRNA + S-adenosyl-L-homocysteine + H(+)</text>
        <dbReference type="Rhea" id="RHEA:42968"/>
        <dbReference type="Rhea" id="RHEA-COMP:10308"/>
        <dbReference type="Rhea" id="RHEA-COMP:10309"/>
        <dbReference type="ChEBI" id="CHEBI:15378"/>
        <dbReference type="ChEBI" id="CHEBI:57856"/>
        <dbReference type="ChEBI" id="CHEBI:59789"/>
        <dbReference type="ChEBI" id="CHEBI:74495"/>
        <dbReference type="ChEBI" id="CHEBI:82748"/>
        <dbReference type="EC" id="2.1.1.206"/>
    </reaction>
</comment>
<dbReference type="Proteomes" id="UP000565078">
    <property type="component" value="Unassembled WGS sequence"/>
</dbReference>
<dbReference type="GO" id="GO:0005737">
    <property type="term" value="C:cytoplasm"/>
    <property type="evidence" value="ECO:0007669"/>
    <property type="project" value="UniProtKB-SubCell"/>
</dbReference>
<sequence length="177" mass="20062">MPKEVVVLRYGHRHVRDYRVTSHCCLVARAFGANKIEIIGERDASIETTINNMNCRWGKGAGIEFQDDWKKRMQHYKKEGFTTVHLTMYGIPLQEAEKELAGKEKLLVIVGSQKVEREVYLKSDYNVSVTLQPHSEIAALAVFLDHLFGGKELSKQLPGAEIEVEPVNKGKKVRAVK</sequence>